<comment type="caution">
    <text evidence="1">The sequence shown here is derived from an EMBL/GenBank/DDBJ whole genome shotgun (WGS) entry which is preliminary data.</text>
</comment>
<accession>A0ABY2H796</accession>
<dbReference type="RefSeq" id="XP_073559436.1">
    <property type="nucleotide sequence ID" value="XM_073701781.1"/>
</dbReference>
<proteinExistence type="predicted"/>
<dbReference type="EMBL" id="PPTA01000005">
    <property type="protein sequence ID" value="TFB03235.1"/>
    <property type="molecule type" value="Genomic_DNA"/>
</dbReference>
<dbReference type="Proteomes" id="UP001642720">
    <property type="component" value="Unassembled WGS sequence"/>
</dbReference>
<dbReference type="GeneID" id="300576231"/>
<sequence length="214" mass="23691">MSQTLAVQLKHPLDVNLFSCPWIVARHIPVPSIWGQHCSHFSTPWNLTWAGFLSTQPGYRLTGQGSALATVGVLVVPSTEHCVLYCQTRLHWMTWKDKSLGLVVHAVNLDSVLILTRTASASCDYCCVTWTICPYTFGHSIFPAGADDRSSFSSKLEARDVGRWNVLRLCKCSFRSYGMMNARGSRITSAPGAPCDLLCTLRLCSGGFYTKPRD</sequence>
<evidence type="ECO:0000313" key="1">
    <source>
        <dbReference type="EMBL" id="TFB03235.1"/>
    </source>
</evidence>
<gene>
    <name evidence="1" type="ORF">CCMA1212_004480</name>
</gene>
<protein>
    <submittedName>
        <fullName evidence="1">Uncharacterized protein</fullName>
    </submittedName>
</protein>
<name>A0ABY2H796_9HYPO</name>
<evidence type="ECO:0000313" key="2">
    <source>
        <dbReference type="Proteomes" id="UP001642720"/>
    </source>
</evidence>
<reference evidence="1 2" key="1">
    <citation type="submission" date="2018-01" db="EMBL/GenBank/DDBJ databases">
        <title>Genome characterization of the sugarcane-associated fungus Trichoderma ghanense CCMA-1212 and their application in lignocelulose bioconversion.</title>
        <authorList>
            <person name="Steindorff A.S."/>
            <person name="Mendes T.D."/>
            <person name="Vilela E.S.D."/>
            <person name="Rodrigues D.S."/>
            <person name="Formighieri E.F."/>
            <person name="Melo I.S."/>
            <person name="Favaro L.C.L."/>
        </authorList>
    </citation>
    <scope>NUCLEOTIDE SEQUENCE [LARGE SCALE GENOMIC DNA]</scope>
    <source>
        <strain evidence="1 2">CCMA-1212</strain>
    </source>
</reference>
<organism evidence="1 2">
    <name type="scientific">Trichoderma ghanense</name>
    <dbReference type="NCBI Taxonomy" id="65468"/>
    <lineage>
        <taxon>Eukaryota</taxon>
        <taxon>Fungi</taxon>
        <taxon>Dikarya</taxon>
        <taxon>Ascomycota</taxon>
        <taxon>Pezizomycotina</taxon>
        <taxon>Sordariomycetes</taxon>
        <taxon>Hypocreomycetidae</taxon>
        <taxon>Hypocreales</taxon>
        <taxon>Hypocreaceae</taxon>
        <taxon>Trichoderma</taxon>
    </lineage>
</organism>
<keyword evidence="2" id="KW-1185">Reference proteome</keyword>